<protein>
    <submittedName>
        <fullName evidence="2">Predicted nuclease of the RNAse H fold, HicB family</fullName>
    </submittedName>
</protein>
<dbReference type="SUPFAM" id="SSF143100">
    <property type="entry name" value="TTHA1013/TTHA0281-like"/>
    <property type="match status" value="1"/>
</dbReference>
<feature type="domain" description="HicB-like antitoxin of toxin-antitoxin system" evidence="1">
    <location>
        <begin position="3"/>
        <end position="126"/>
    </location>
</feature>
<dbReference type="InterPro" id="IPR051404">
    <property type="entry name" value="TA_system_antitoxin"/>
</dbReference>
<dbReference type="OrthoDB" id="9807959at2"/>
<dbReference type="CDD" id="cd22231">
    <property type="entry name" value="RHH_NikR_HicB-like"/>
    <property type="match status" value="1"/>
</dbReference>
<reference evidence="3" key="1">
    <citation type="submission" date="2017-02" db="EMBL/GenBank/DDBJ databases">
        <authorList>
            <person name="Varghese N."/>
            <person name="Submissions S."/>
        </authorList>
    </citation>
    <scope>NUCLEOTIDE SEQUENCE [LARGE SCALE GENOMIC DNA]</scope>
    <source>
        <strain evidence="3">ATCC BAA-34</strain>
    </source>
</reference>
<sequence>MKYPIVIEPGSETTAFGVEVPDLPGCFSAGDTLDEAIENSKEAIALWIETVLDDGGTIPEPKGVADYAKDPDYAGWIWAVVEVDSTLLDDTSERVNISMPKRILSRIDRYASAKGETRSRFLVNAAMDRIMHAGGGSLK</sequence>
<evidence type="ECO:0000259" key="1">
    <source>
        <dbReference type="Pfam" id="PF15919"/>
    </source>
</evidence>
<accession>A0A1T4K0S3</accession>
<dbReference type="PANTHER" id="PTHR34504:SF2">
    <property type="entry name" value="UPF0150 PROTEIN SSL0259"/>
    <property type="match status" value="1"/>
</dbReference>
<name>A0A1T4K0S3_9BACT</name>
<dbReference type="Pfam" id="PF15919">
    <property type="entry name" value="HicB_lk_antitox"/>
    <property type="match status" value="1"/>
</dbReference>
<evidence type="ECO:0000313" key="3">
    <source>
        <dbReference type="Proteomes" id="UP000190102"/>
    </source>
</evidence>
<dbReference type="InterPro" id="IPR035069">
    <property type="entry name" value="TTHA1013/TTHA0281-like"/>
</dbReference>
<dbReference type="STRING" id="115783.SAMN02745119_00233"/>
<dbReference type="Proteomes" id="UP000190102">
    <property type="component" value="Unassembled WGS sequence"/>
</dbReference>
<proteinExistence type="predicted"/>
<gene>
    <name evidence="2" type="ORF">SAMN02745119_00233</name>
</gene>
<dbReference type="GO" id="GO:0006355">
    <property type="term" value="P:regulation of DNA-templated transcription"/>
    <property type="evidence" value="ECO:0007669"/>
    <property type="project" value="InterPro"/>
</dbReference>
<keyword evidence="3" id="KW-1185">Reference proteome</keyword>
<dbReference type="AlphaFoldDB" id="A0A1T4K0S3"/>
<dbReference type="EMBL" id="FUWR01000001">
    <property type="protein sequence ID" value="SJZ35984.1"/>
    <property type="molecule type" value="Genomic_DNA"/>
</dbReference>
<evidence type="ECO:0000313" key="2">
    <source>
        <dbReference type="EMBL" id="SJZ35984.1"/>
    </source>
</evidence>
<dbReference type="InterPro" id="IPR031807">
    <property type="entry name" value="HicB-like"/>
</dbReference>
<dbReference type="PANTHER" id="PTHR34504">
    <property type="entry name" value="ANTITOXIN HICB"/>
    <property type="match status" value="1"/>
</dbReference>
<dbReference type="InterPro" id="IPR010985">
    <property type="entry name" value="Ribbon_hlx_hlx"/>
</dbReference>
<organism evidence="2 3">
    <name type="scientific">Trichlorobacter thiogenes</name>
    <dbReference type="NCBI Taxonomy" id="115783"/>
    <lineage>
        <taxon>Bacteria</taxon>
        <taxon>Pseudomonadati</taxon>
        <taxon>Thermodesulfobacteriota</taxon>
        <taxon>Desulfuromonadia</taxon>
        <taxon>Geobacterales</taxon>
        <taxon>Geobacteraceae</taxon>
        <taxon>Trichlorobacter</taxon>
    </lineage>
</organism>
<dbReference type="RefSeq" id="WP_078788543.1">
    <property type="nucleotide sequence ID" value="NZ_FUWR01000001.1"/>
</dbReference>
<dbReference type="Gene3D" id="3.30.160.250">
    <property type="match status" value="1"/>
</dbReference>
<dbReference type="SUPFAM" id="SSF47598">
    <property type="entry name" value="Ribbon-helix-helix"/>
    <property type="match status" value="1"/>
</dbReference>